<dbReference type="EC" id="7.2.1.3" evidence="11"/>
<dbReference type="PROSITE" id="PS50939">
    <property type="entry name" value="CYTOCHROME_B561"/>
    <property type="match status" value="1"/>
</dbReference>
<dbReference type="Proteomes" id="UP000002279">
    <property type="component" value="Chromosome 7"/>
</dbReference>
<keyword evidence="8 12" id="KW-1133">Transmembrane helix</keyword>
<keyword evidence="5 12" id="KW-0812">Transmembrane</keyword>
<keyword evidence="6" id="KW-0479">Metal-binding</keyword>
<evidence type="ECO:0000256" key="5">
    <source>
        <dbReference type="ARBA" id="ARBA00022692"/>
    </source>
</evidence>
<dbReference type="GO" id="GO:0140575">
    <property type="term" value="F:transmembrane monodehydroascorbate reductase activity"/>
    <property type="evidence" value="ECO:0007669"/>
    <property type="project" value="InterPro"/>
</dbReference>
<evidence type="ECO:0000256" key="9">
    <source>
        <dbReference type="ARBA" id="ARBA00023004"/>
    </source>
</evidence>
<accession>A0A6I8NGY7</accession>
<feature type="domain" description="Cytochrome b561" evidence="13">
    <location>
        <begin position="1"/>
        <end position="166"/>
    </location>
</feature>
<dbReference type="SMART" id="SM00665">
    <property type="entry name" value="B561"/>
    <property type="match status" value="1"/>
</dbReference>
<dbReference type="PANTHER" id="PTHR15422:SF9">
    <property type="entry name" value="TRANSMEMBRANE REDUCTASE CYB561D1-RELATED"/>
    <property type="match status" value="1"/>
</dbReference>
<evidence type="ECO:0000256" key="8">
    <source>
        <dbReference type="ARBA" id="ARBA00022989"/>
    </source>
</evidence>
<dbReference type="CDD" id="cd08761">
    <property type="entry name" value="Cyt_b561_CYB561D2_like"/>
    <property type="match status" value="1"/>
</dbReference>
<evidence type="ECO:0000256" key="6">
    <source>
        <dbReference type="ARBA" id="ARBA00022723"/>
    </source>
</evidence>
<evidence type="ECO:0000259" key="13">
    <source>
        <dbReference type="PROSITE" id="PS50939"/>
    </source>
</evidence>
<evidence type="ECO:0000256" key="1">
    <source>
        <dbReference type="ARBA" id="ARBA00001970"/>
    </source>
</evidence>
<feature type="transmembrane region" description="Helical" evidence="12">
    <location>
        <begin position="66"/>
        <end position="90"/>
    </location>
</feature>
<gene>
    <name evidence="14" type="primary">CYB561D1</name>
</gene>
<dbReference type="Ensembl" id="ENSOANT00000063603.1">
    <property type="protein sequence ID" value="ENSOANP00000040488.1"/>
    <property type="gene ID" value="ENSOANG00000041394.1"/>
</dbReference>
<dbReference type="Bgee" id="ENSOANG00000041394">
    <property type="expression patterns" value="Expressed in adult mammalian kidney and 8 other cell types or tissues"/>
</dbReference>
<proteinExistence type="predicted"/>
<dbReference type="GO" id="GO:0140571">
    <property type="term" value="F:transmembrane ascorbate ferrireductase activity"/>
    <property type="evidence" value="ECO:0007669"/>
    <property type="project" value="UniProtKB-EC"/>
</dbReference>
<evidence type="ECO:0000313" key="14">
    <source>
        <dbReference type="Ensembl" id="ENSOANP00000040488.1"/>
    </source>
</evidence>
<dbReference type="GO" id="GO:0016020">
    <property type="term" value="C:membrane"/>
    <property type="evidence" value="ECO:0007669"/>
    <property type="project" value="UniProtKB-SubCell"/>
</dbReference>
<keyword evidence="10 12" id="KW-0472">Membrane</keyword>
<keyword evidence="7" id="KW-0249">Electron transport</keyword>
<evidence type="ECO:0000313" key="15">
    <source>
        <dbReference type="Proteomes" id="UP000002279"/>
    </source>
</evidence>
<reference evidence="14 15" key="1">
    <citation type="journal article" date="2008" name="Nature">
        <title>Genome analysis of the platypus reveals unique signatures of evolution.</title>
        <authorList>
            <person name="Warren W.C."/>
            <person name="Hillier L.W."/>
            <person name="Marshall Graves J.A."/>
            <person name="Birney E."/>
            <person name="Ponting C.P."/>
            <person name="Grutzner F."/>
            <person name="Belov K."/>
            <person name="Miller W."/>
            <person name="Clarke L."/>
            <person name="Chinwalla A.T."/>
            <person name="Yang S.P."/>
            <person name="Heger A."/>
            <person name="Locke D.P."/>
            <person name="Miethke P."/>
            <person name="Waters P.D."/>
            <person name="Veyrunes F."/>
            <person name="Fulton L."/>
            <person name="Fulton B."/>
            <person name="Graves T."/>
            <person name="Wallis J."/>
            <person name="Puente X.S."/>
            <person name="Lopez-Otin C."/>
            <person name="Ordonez G.R."/>
            <person name="Eichler E.E."/>
            <person name="Chen L."/>
            <person name="Cheng Z."/>
            <person name="Deakin J.E."/>
            <person name="Alsop A."/>
            <person name="Thompson K."/>
            <person name="Kirby P."/>
            <person name="Papenfuss A.T."/>
            <person name="Wakefield M.J."/>
            <person name="Olender T."/>
            <person name="Lancet D."/>
            <person name="Huttley G.A."/>
            <person name="Smit A.F."/>
            <person name="Pask A."/>
            <person name="Temple-Smith P."/>
            <person name="Batzer M.A."/>
            <person name="Walker J.A."/>
            <person name="Konkel M.K."/>
            <person name="Harris R.S."/>
            <person name="Whittington C.M."/>
            <person name="Wong E.S."/>
            <person name="Gemmell N.J."/>
            <person name="Buschiazzo E."/>
            <person name="Vargas Jentzsch I.M."/>
            <person name="Merkel A."/>
            <person name="Schmitz J."/>
            <person name="Zemann A."/>
            <person name="Churakov G."/>
            <person name="Kriegs J.O."/>
            <person name="Brosius J."/>
            <person name="Murchison E.P."/>
            <person name="Sachidanandam R."/>
            <person name="Smith C."/>
            <person name="Hannon G.J."/>
            <person name="Tsend-Ayush E."/>
            <person name="McMillan D."/>
            <person name="Attenborough R."/>
            <person name="Rens W."/>
            <person name="Ferguson-Smith M."/>
            <person name="Lefevre C.M."/>
            <person name="Sharp J.A."/>
            <person name="Nicholas K.R."/>
            <person name="Ray D.A."/>
            <person name="Kube M."/>
            <person name="Reinhardt R."/>
            <person name="Pringle T.H."/>
            <person name="Taylor J."/>
            <person name="Jones R.C."/>
            <person name="Nixon B."/>
            <person name="Dacheux J.L."/>
            <person name="Niwa H."/>
            <person name="Sekita Y."/>
            <person name="Huang X."/>
            <person name="Stark A."/>
            <person name="Kheradpour P."/>
            <person name="Kellis M."/>
            <person name="Flicek P."/>
            <person name="Chen Y."/>
            <person name="Webber C."/>
            <person name="Hardison R."/>
            <person name="Nelson J."/>
            <person name="Hallsworth-Pepin K."/>
            <person name="Delehaunty K."/>
            <person name="Markovic C."/>
            <person name="Minx P."/>
            <person name="Feng Y."/>
            <person name="Kremitzki C."/>
            <person name="Mitreva M."/>
            <person name="Glasscock J."/>
            <person name="Wylie T."/>
            <person name="Wohldmann P."/>
            <person name="Thiru P."/>
            <person name="Nhan M.N."/>
            <person name="Pohl C.S."/>
            <person name="Smith S.M."/>
            <person name="Hou S."/>
            <person name="Nefedov M."/>
            <person name="de Jong P.J."/>
            <person name="Renfree M.B."/>
            <person name="Mardis E.R."/>
            <person name="Wilson R.K."/>
        </authorList>
    </citation>
    <scope>NUCLEOTIDE SEQUENCE [LARGE SCALE GENOMIC DNA]</scope>
    <source>
        <strain evidence="14 15">Glennie</strain>
    </source>
</reference>
<dbReference type="PANTHER" id="PTHR15422">
    <property type="entry name" value="OS05G0565100 PROTEIN"/>
    <property type="match status" value="1"/>
</dbReference>
<keyword evidence="4" id="KW-0349">Heme</keyword>
<feature type="transmembrane region" description="Helical" evidence="12">
    <location>
        <begin position="33"/>
        <end position="54"/>
    </location>
</feature>
<organism evidence="14 15">
    <name type="scientific">Ornithorhynchus anatinus</name>
    <name type="common">Duckbill platypus</name>
    <dbReference type="NCBI Taxonomy" id="9258"/>
    <lineage>
        <taxon>Eukaryota</taxon>
        <taxon>Metazoa</taxon>
        <taxon>Chordata</taxon>
        <taxon>Craniata</taxon>
        <taxon>Vertebrata</taxon>
        <taxon>Euteleostomi</taxon>
        <taxon>Mammalia</taxon>
        <taxon>Monotremata</taxon>
        <taxon>Ornithorhynchidae</taxon>
        <taxon>Ornithorhynchus</taxon>
    </lineage>
</organism>
<evidence type="ECO:0000256" key="11">
    <source>
        <dbReference type="ARBA" id="ARBA00024225"/>
    </source>
</evidence>
<evidence type="ECO:0000256" key="12">
    <source>
        <dbReference type="SAM" id="Phobius"/>
    </source>
</evidence>
<sequence length="171" mass="18867">MALAFCLCMTEAILLFSPDNSPFFFCPRKARVWLHWAGQTLVILCAAVGLGFIVSSKNRSELPHLVSWHSFLGTLTLTATGGQALCGLCLRFPKMANVSSVARLKLYHLTCGLVVYLMATVTVLLGMYSAWFQAQIKGAAWYVCLALPLYPALVIMNQITSAYLPKKKMEI</sequence>
<dbReference type="GeneTree" id="ENSGT00440000038072"/>
<reference evidence="14" key="2">
    <citation type="submission" date="2025-08" db="UniProtKB">
        <authorList>
            <consortium name="Ensembl"/>
        </authorList>
    </citation>
    <scope>IDENTIFICATION</scope>
    <source>
        <strain evidence="14">Glennie</strain>
    </source>
</reference>
<evidence type="ECO:0000256" key="10">
    <source>
        <dbReference type="ARBA" id="ARBA00023136"/>
    </source>
</evidence>
<protein>
    <recommendedName>
        <fullName evidence="11">ascorbate ferrireductase (transmembrane)</fullName>
        <ecNumber evidence="11">7.2.1.3</ecNumber>
    </recommendedName>
</protein>
<dbReference type="InterPro" id="IPR045150">
    <property type="entry name" value="CYB561D1/2"/>
</dbReference>
<keyword evidence="9" id="KW-0408">Iron</keyword>
<dbReference type="AlphaFoldDB" id="A0A6I8NGY7"/>
<keyword evidence="15" id="KW-1185">Reference proteome</keyword>
<comment type="cofactor">
    <cofactor evidence="1">
        <name>heme b</name>
        <dbReference type="ChEBI" id="CHEBI:60344"/>
    </cofactor>
</comment>
<dbReference type="InterPro" id="IPR006593">
    <property type="entry name" value="Cyt_b561/ferric_Rdtase_TM"/>
</dbReference>
<dbReference type="GO" id="GO:0046872">
    <property type="term" value="F:metal ion binding"/>
    <property type="evidence" value="ECO:0007669"/>
    <property type="project" value="UniProtKB-KW"/>
</dbReference>
<feature type="transmembrane region" description="Helical" evidence="12">
    <location>
        <begin position="139"/>
        <end position="159"/>
    </location>
</feature>
<dbReference type="Gene3D" id="1.20.120.1770">
    <property type="match status" value="1"/>
</dbReference>
<evidence type="ECO:0000256" key="7">
    <source>
        <dbReference type="ARBA" id="ARBA00022982"/>
    </source>
</evidence>
<comment type="subcellular location">
    <subcellularLocation>
        <location evidence="2">Membrane</location>
        <topology evidence="2">Multi-pass membrane protein</topology>
    </subcellularLocation>
</comment>
<feature type="transmembrane region" description="Helical" evidence="12">
    <location>
        <begin position="111"/>
        <end position="133"/>
    </location>
</feature>
<evidence type="ECO:0000256" key="3">
    <source>
        <dbReference type="ARBA" id="ARBA00022448"/>
    </source>
</evidence>
<name>A0A6I8NGY7_ORNAN</name>
<keyword evidence="3" id="KW-0813">Transport</keyword>
<evidence type="ECO:0000256" key="2">
    <source>
        <dbReference type="ARBA" id="ARBA00004141"/>
    </source>
</evidence>
<reference evidence="14" key="3">
    <citation type="submission" date="2025-09" db="UniProtKB">
        <authorList>
            <consortium name="Ensembl"/>
        </authorList>
    </citation>
    <scope>IDENTIFICATION</scope>
    <source>
        <strain evidence="14">Glennie</strain>
    </source>
</reference>
<evidence type="ECO:0000256" key="4">
    <source>
        <dbReference type="ARBA" id="ARBA00022617"/>
    </source>
</evidence>
<dbReference type="Pfam" id="PF03188">
    <property type="entry name" value="Cytochrom_B561"/>
    <property type="match status" value="1"/>
</dbReference>